<reference evidence="3" key="1">
    <citation type="journal article" date="2016" name="Nature">
        <title>Genome evolution in the allotetraploid frog Xenopus laevis.</title>
        <authorList>
            <person name="Session A.M."/>
            <person name="Uno Y."/>
            <person name="Kwon T."/>
            <person name="Chapman J.A."/>
            <person name="Toyoda A."/>
            <person name="Takahashi S."/>
            <person name="Fukui A."/>
            <person name="Hikosaka A."/>
            <person name="Suzuki A."/>
            <person name="Kondo M."/>
            <person name="van Heeringen S.J."/>
            <person name="Quigley I."/>
            <person name="Heinz S."/>
            <person name="Ogino H."/>
            <person name="Ochi H."/>
            <person name="Hellsten U."/>
            <person name="Lyons J.B."/>
            <person name="Simakov O."/>
            <person name="Putnam N."/>
            <person name="Stites J."/>
            <person name="Kuroki Y."/>
            <person name="Tanaka T."/>
            <person name="Michiue T."/>
            <person name="Watanabe M."/>
            <person name="Bogdanovic O."/>
            <person name="Lister R."/>
            <person name="Georgiou G."/>
            <person name="Paranjpe S.S."/>
            <person name="van Kruijsbergen I."/>
            <person name="Shu S."/>
            <person name="Carlson J."/>
            <person name="Kinoshita T."/>
            <person name="Ohta Y."/>
            <person name="Mawaribuchi S."/>
            <person name="Jenkins J."/>
            <person name="Grimwood J."/>
            <person name="Schmutz J."/>
            <person name="Mitros T."/>
            <person name="Mozaffari S.V."/>
            <person name="Suzuki Y."/>
            <person name="Haramoto Y."/>
            <person name="Yamamoto T.S."/>
            <person name="Takagi C."/>
            <person name="Heald R."/>
            <person name="Miller K."/>
            <person name="Haudenschild C."/>
            <person name="Kitzman J."/>
            <person name="Nakayama T."/>
            <person name="Izutsu Y."/>
            <person name="Robert J."/>
            <person name="Fortriede J."/>
            <person name="Burns K."/>
            <person name="Lotay V."/>
            <person name="Karimi K."/>
            <person name="Yasuoka Y."/>
            <person name="Dichmann D.S."/>
            <person name="Flajnik M.F."/>
            <person name="Houston D.W."/>
            <person name="Shendure J."/>
            <person name="DuPasquier L."/>
            <person name="Vize P.D."/>
            <person name="Zorn A.M."/>
            <person name="Ito M."/>
            <person name="Marcotte E.M."/>
            <person name="Wallingford J.B."/>
            <person name="Ito Y."/>
            <person name="Asashima M."/>
            <person name="Ueno N."/>
            <person name="Matsuda Y."/>
            <person name="Veenstra G.J."/>
            <person name="Fujiyama A."/>
            <person name="Harland R.M."/>
            <person name="Taira M."/>
            <person name="Rokhsar D.S."/>
        </authorList>
    </citation>
    <scope>NUCLEOTIDE SEQUENCE [LARGE SCALE GENOMIC DNA]</scope>
    <source>
        <strain evidence="3">J</strain>
    </source>
</reference>
<organism evidence="2 3">
    <name type="scientific">Xenopus laevis</name>
    <name type="common">African clawed frog</name>
    <dbReference type="NCBI Taxonomy" id="8355"/>
    <lineage>
        <taxon>Eukaryota</taxon>
        <taxon>Metazoa</taxon>
        <taxon>Chordata</taxon>
        <taxon>Craniata</taxon>
        <taxon>Vertebrata</taxon>
        <taxon>Euteleostomi</taxon>
        <taxon>Amphibia</taxon>
        <taxon>Batrachia</taxon>
        <taxon>Anura</taxon>
        <taxon>Pipoidea</taxon>
        <taxon>Pipidae</taxon>
        <taxon>Xenopodinae</taxon>
        <taxon>Xenopus</taxon>
        <taxon>Xenopus</taxon>
    </lineage>
</organism>
<dbReference type="AlphaFoldDB" id="A0A974HHS8"/>
<protein>
    <submittedName>
        <fullName evidence="2">Uncharacterized protein</fullName>
    </submittedName>
</protein>
<feature type="compositionally biased region" description="Polar residues" evidence="1">
    <location>
        <begin position="238"/>
        <end position="253"/>
    </location>
</feature>
<evidence type="ECO:0000256" key="1">
    <source>
        <dbReference type="SAM" id="MobiDB-lite"/>
    </source>
</evidence>
<dbReference type="EMBL" id="CM004475">
    <property type="protein sequence ID" value="OCT78393.1"/>
    <property type="molecule type" value="Genomic_DNA"/>
</dbReference>
<sequence>MQLLQQEPAQSEESGTAWLSSIRCTTTHQASTALCLTMQSDITTPSLLQRMRIRFHIALEEICTTRERAVSSQMPGKGQEQKEIKKKHKSLFKDYQLSSGAEEQLAQPIVGYLEEGTSKMGMSASSRLYYQWRYEKPSPWISPDLDIFEIRDFEDPLAGPYLECIRDKITCDIRFALYDLWMAKDCVKITKWWKLHLKNEFWQDYRYIKAHLKHLYKDLEKINKAILIKNNERYSDGPRNNSQTAHDTSTTSSFLGTKYRCTSV</sequence>
<accession>A0A974HHS8</accession>
<dbReference type="Proteomes" id="UP000694892">
    <property type="component" value="Chromosome 5S"/>
</dbReference>
<proteinExistence type="predicted"/>
<evidence type="ECO:0000313" key="3">
    <source>
        <dbReference type="Proteomes" id="UP000694892"/>
    </source>
</evidence>
<gene>
    <name evidence="2" type="ORF">XELAEV_18029504mg</name>
</gene>
<evidence type="ECO:0000313" key="2">
    <source>
        <dbReference type="EMBL" id="OCT78393.1"/>
    </source>
</evidence>
<feature type="region of interest" description="Disordered" evidence="1">
    <location>
        <begin position="234"/>
        <end position="253"/>
    </location>
</feature>
<name>A0A974HHS8_XENLA</name>